<dbReference type="Gene3D" id="2.40.170.20">
    <property type="entry name" value="TonB-dependent receptor, beta-barrel domain"/>
    <property type="match status" value="1"/>
</dbReference>
<dbReference type="SUPFAM" id="SSF56935">
    <property type="entry name" value="Porins"/>
    <property type="match status" value="1"/>
</dbReference>
<evidence type="ECO:0000256" key="4">
    <source>
        <dbReference type="ARBA" id="ARBA00022496"/>
    </source>
</evidence>
<evidence type="ECO:0000256" key="8">
    <source>
        <dbReference type="ARBA" id="ARBA00023065"/>
    </source>
</evidence>
<organism evidence="16 17">
    <name type="scientific">Sphingobacterium tabacisoli</name>
    <dbReference type="NCBI Taxonomy" id="2044855"/>
    <lineage>
        <taxon>Bacteria</taxon>
        <taxon>Pseudomonadati</taxon>
        <taxon>Bacteroidota</taxon>
        <taxon>Sphingobacteriia</taxon>
        <taxon>Sphingobacteriales</taxon>
        <taxon>Sphingobacteriaceae</taxon>
        <taxon>Sphingobacterium</taxon>
    </lineage>
</organism>
<protein>
    <submittedName>
        <fullName evidence="16">TonB-dependent receptor</fullName>
    </submittedName>
</protein>
<evidence type="ECO:0000256" key="6">
    <source>
        <dbReference type="ARBA" id="ARBA00022729"/>
    </source>
</evidence>
<dbReference type="InterPro" id="IPR037066">
    <property type="entry name" value="Plug_dom_sf"/>
</dbReference>
<keyword evidence="10 12" id="KW-0472">Membrane</keyword>
<evidence type="ECO:0000256" key="12">
    <source>
        <dbReference type="PROSITE-ProRule" id="PRU01360"/>
    </source>
</evidence>
<dbReference type="Gene3D" id="2.60.40.1120">
    <property type="entry name" value="Carboxypeptidase-like, regulatory domain"/>
    <property type="match status" value="1"/>
</dbReference>
<evidence type="ECO:0000256" key="13">
    <source>
        <dbReference type="RuleBase" id="RU003357"/>
    </source>
</evidence>
<evidence type="ECO:0000313" key="16">
    <source>
        <dbReference type="EMBL" id="MFD2552909.1"/>
    </source>
</evidence>
<evidence type="ECO:0000259" key="14">
    <source>
        <dbReference type="Pfam" id="PF00593"/>
    </source>
</evidence>
<dbReference type="Pfam" id="PF07715">
    <property type="entry name" value="Plug"/>
    <property type="match status" value="1"/>
</dbReference>
<feature type="domain" description="TonB-dependent receptor plug" evidence="15">
    <location>
        <begin position="114"/>
        <end position="221"/>
    </location>
</feature>
<keyword evidence="8" id="KW-0406">Ion transport</keyword>
<evidence type="ECO:0000256" key="11">
    <source>
        <dbReference type="ARBA" id="ARBA00023237"/>
    </source>
</evidence>
<dbReference type="SUPFAM" id="SSF49464">
    <property type="entry name" value="Carboxypeptidase regulatory domain-like"/>
    <property type="match status" value="1"/>
</dbReference>
<dbReference type="InterPro" id="IPR012910">
    <property type="entry name" value="Plug_dom"/>
</dbReference>
<dbReference type="PROSITE" id="PS52016">
    <property type="entry name" value="TONB_DEPENDENT_REC_3"/>
    <property type="match status" value="1"/>
</dbReference>
<keyword evidence="16" id="KW-0675">Receptor</keyword>
<keyword evidence="2 12" id="KW-0813">Transport</keyword>
<keyword evidence="11 12" id="KW-0998">Cell outer membrane</keyword>
<keyword evidence="17" id="KW-1185">Reference proteome</keyword>
<dbReference type="InterPro" id="IPR008969">
    <property type="entry name" value="CarboxyPept-like_regulatory"/>
</dbReference>
<dbReference type="RefSeq" id="WP_210356299.1">
    <property type="nucleotide sequence ID" value="NZ_JAEQMU010000007.1"/>
</dbReference>
<evidence type="ECO:0000256" key="7">
    <source>
        <dbReference type="ARBA" id="ARBA00023004"/>
    </source>
</evidence>
<dbReference type="InterPro" id="IPR039426">
    <property type="entry name" value="TonB-dep_rcpt-like"/>
</dbReference>
<evidence type="ECO:0000256" key="3">
    <source>
        <dbReference type="ARBA" id="ARBA00022452"/>
    </source>
</evidence>
<accession>A0ABW5KWR8</accession>
<keyword evidence="9 13" id="KW-0798">TonB box</keyword>
<dbReference type="InterPro" id="IPR036942">
    <property type="entry name" value="Beta-barrel_TonB_sf"/>
</dbReference>
<dbReference type="EMBL" id="JBHULD010000001">
    <property type="protein sequence ID" value="MFD2552909.1"/>
    <property type="molecule type" value="Genomic_DNA"/>
</dbReference>
<gene>
    <name evidence="16" type="ORF">ACFSQW_00805</name>
</gene>
<proteinExistence type="inferred from homology"/>
<keyword evidence="6" id="KW-0732">Signal</keyword>
<dbReference type="Pfam" id="PF00593">
    <property type="entry name" value="TonB_dep_Rec_b-barrel"/>
    <property type="match status" value="1"/>
</dbReference>
<evidence type="ECO:0000256" key="2">
    <source>
        <dbReference type="ARBA" id="ARBA00022448"/>
    </source>
</evidence>
<evidence type="ECO:0000256" key="1">
    <source>
        <dbReference type="ARBA" id="ARBA00004571"/>
    </source>
</evidence>
<feature type="domain" description="TonB-dependent receptor-like beta-barrel" evidence="14">
    <location>
        <begin position="334"/>
        <end position="775"/>
    </location>
</feature>
<keyword evidence="7" id="KW-0408">Iron</keyword>
<comment type="caution">
    <text evidence="16">The sequence shown here is derived from an EMBL/GenBank/DDBJ whole genome shotgun (WGS) entry which is preliminary data.</text>
</comment>
<keyword evidence="3 12" id="KW-1134">Transmembrane beta strand</keyword>
<dbReference type="PANTHER" id="PTHR32552">
    <property type="entry name" value="FERRICHROME IRON RECEPTOR-RELATED"/>
    <property type="match status" value="1"/>
</dbReference>
<evidence type="ECO:0000256" key="9">
    <source>
        <dbReference type="ARBA" id="ARBA00023077"/>
    </source>
</evidence>
<keyword evidence="5 12" id="KW-0812">Transmembrane</keyword>
<dbReference type="InterPro" id="IPR000531">
    <property type="entry name" value="Beta-barrel_TonB"/>
</dbReference>
<sequence>MIKHFFATWLLTLLVTISVIAQQKLTVRVTDQQTLPIRGATITIDGKSKQTNENGLVTFSLEQEGPKDIKAQYLGFKTSTTRLTGGKGHIDITLDPLHLQTGEAFVYATRAKDNAATTYKNLNKEELRKANLGQDIPYLINQTPSVVVGSDAGAGIGYTNITIRGSDSERINVTLNGIPLNDAESMGSFFVNLPDFASSMESVQIQRGIGTSTNGAGAFGASLNIQTDALENNPYAELNNSFGSYNSWKNTVKVGSGLINDKYAFNARLSRIASDGYMERASSDLKSFYIDGGLYTEKHTLKATLFSGKQKTYQAWTGVPEPLIKGDRSLLTDYAGTGLGIYDGPELDRILQADRRYNVYTYDNQTDNYTQTHAHLQYTNRISEKLDLNTALHYTRGAGYYEEYRLGDKLAKYNIEDVTLGGEKIKKSDLIRRRWLDNHFYGLTYALNYRPTSALNMTLGGAYNQYKGDHYGEVIWARYASNSELGDKYYLNDAKKNDFNVFGKLDYRMDKWLLNLDVQYRNIYYQVQGNDDKVKNMDFDNNLNFVNPKAGITYFIDPNSNFYASYAYANKEPVRKDYVENPRNEFPKAEKMQDIEAGYRFNNNVFKLGANLYAMLYKDQLIPTGSINDTGGALRMNIPKSHRIGIELDGSWKVSNHFSWAATLALSDNKIKNFVEYVPVYDDDWVKIREEVIEHGDTHILKSASTIASNNFTYMPIEALSLSLQSKYVSRLYLDNTSSKERSIDPSFVNNVVAQYSFQALGLQRVDLSLAVNNIFNSKYESHGYTWRQMFESKGTIEHYNFYYPQATTNFMLGLNIRF</sequence>
<dbReference type="Gene3D" id="2.170.130.10">
    <property type="entry name" value="TonB-dependent receptor, plug domain"/>
    <property type="match status" value="1"/>
</dbReference>
<evidence type="ECO:0000259" key="15">
    <source>
        <dbReference type="Pfam" id="PF07715"/>
    </source>
</evidence>
<dbReference type="Proteomes" id="UP001597440">
    <property type="component" value="Unassembled WGS sequence"/>
</dbReference>
<evidence type="ECO:0000256" key="10">
    <source>
        <dbReference type="ARBA" id="ARBA00023136"/>
    </source>
</evidence>
<name>A0ABW5KWR8_9SPHI</name>
<comment type="similarity">
    <text evidence="12 13">Belongs to the TonB-dependent receptor family.</text>
</comment>
<reference evidence="17" key="1">
    <citation type="journal article" date="2019" name="Int. J. Syst. Evol. Microbiol.">
        <title>The Global Catalogue of Microorganisms (GCM) 10K type strain sequencing project: providing services to taxonomists for standard genome sequencing and annotation.</title>
        <authorList>
            <consortium name="The Broad Institute Genomics Platform"/>
            <consortium name="The Broad Institute Genome Sequencing Center for Infectious Disease"/>
            <person name="Wu L."/>
            <person name="Ma J."/>
        </authorList>
    </citation>
    <scope>NUCLEOTIDE SEQUENCE [LARGE SCALE GENOMIC DNA]</scope>
    <source>
        <strain evidence="17">KCTC 52298</strain>
    </source>
</reference>
<evidence type="ECO:0000313" key="17">
    <source>
        <dbReference type="Proteomes" id="UP001597440"/>
    </source>
</evidence>
<comment type="subcellular location">
    <subcellularLocation>
        <location evidence="1 12">Cell outer membrane</location>
        <topology evidence="1 12">Multi-pass membrane protein</topology>
    </subcellularLocation>
</comment>
<evidence type="ECO:0000256" key="5">
    <source>
        <dbReference type="ARBA" id="ARBA00022692"/>
    </source>
</evidence>
<dbReference type="PANTHER" id="PTHR32552:SF68">
    <property type="entry name" value="FERRICHROME OUTER MEMBRANE TRANSPORTER_PHAGE RECEPTOR"/>
    <property type="match status" value="1"/>
</dbReference>
<keyword evidence="4" id="KW-0410">Iron transport</keyword>